<feature type="signal peptide" evidence="4">
    <location>
        <begin position="1"/>
        <end position="25"/>
    </location>
</feature>
<sequence>MRKNTLAVMIPLALPGLMWATQCLATGYVSDPPARNFLCKKGENQNCDNSSLYASDYIVAATNAVGFPADGHIPAGGLEDYQSLNREDEGLWKKTLINKGNINISWQLTSPAKIVSWKYYITQANWRDGVNGQHPLTRESFDAEPFCEIKGEAQQQYQGMITHQCKLPERDGYQVIYAVADLAAAADGSRRSIYNVVDVDIADVTARSNSDINTPWKKEIATIDRADTNGPVLVKAGDVIRARFFSHEGELQAMEVRLTILPGEESDWSYHLARAINEKYNNIRAGVLNENGDIVPESEKINTIFVGENSQLIHAEVSFN</sequence>
<dbReference type="InterPro" id="IPR014756">
    <property type="entry name" value="Ig_E-set"/>
</dbReference>
<keyword evidence="3 4" id="KW-0732">Signal</keyword>
<dbReference type="SUPFAM" id="SSF81296">
    <property type="entry name" value="E set domains"/>
    <property type="match status" value="1"/>
</dbReference>
<evidence type="ECO:0000256" key="2">
    <source>
        <dbReference type="ARBA" id="ARBA00022669"/>
    </source>
</evidence>
<dbReference type="RefSeq" id="WP_017800102.1">
    <property type="nucleotide sequence ID" value="NZ_JAGGMQ010000001.1"/>
</dbReference>
<dbReference type="InterPro" id="IPR041029">
    <property type="entry name" value="GbpA_2"/>
</dbReference>
<dbReference type="PANTHER" id="PTHR34823:SF1">
    <property type="entry name" value="CHITIN-BINDING TYPE-4 DOMAIN-CONTAINING PROTEIN"/>
    <property type="match status" value="1"/>
</dbReference>
<keyword evidence="2" id="KW-0147">Chitin-binding</keyword>
<dbReference type="InterPro" id="IPR051024">
    <property type="entry name" value="GlcNAc_Chitin_IntDeg"/>
</dbReference>
<dbReference type="Gene3D" id="2.70.50.50">
    <property type="entry name" value="chitin-binding protein cbp21"/>
    <property type="match status" value="1"/>
</dbReference>
<dbReference type="EMBL" id="JAGGMQ010000001">
    <property type="protein sequence ID" value="MBP2167193.1"/>
    <property type="molecule type" value="Genomic_DNA"/>
</dbReference>
<reference evidence="7 8" key="1">
    <citation type="submission" date="2021-03" db="EMBL/GenBank/DDBJ databases">
        <authorList>
            <person name="D'Agostino P."/>
            <person name="Huntemann M."/>
            <person name="Clum A."/>
            <person name="Spunde A."/>
            <person name="Palaniappan K."/>
            <person name="Ritter S."/>
            <person name="Mikhailova N."/>
            <person name="Chen I.-M."/>
            <person name="Stamatis D."/>
            <person name="Reddy T."/>
            <person name="O'Malley R."/>
            <person name="Daum C."/>
            <person name="Shapiro N."/>
            <person name="Ivanova N."/>
            <person name="Kyrpides N."/>
            <person name="Woyke T."/>
        </authorList>
    </citation>
    <scope>NUCLEOTIDE SEQUENCE [LARGE SCALE GENOMIC DNA]</scope>
    <source>
        <strain evidence="7 8">WS4403</strain>
    </source>
</reference>
<reference evidence="8" key="2">
    <citation type="submission" date="2023-07" db="EMBL/GenBank/DDBJ databases">
        <title>Genome mining of underrepresented organisms for secondary metabolites.</title>
        <authorList>
            <person name="D'Agostino P.M."/>
        </authorList>
    </citation>
    <scope>NUCLEOTIDE SEQUENCE [LARGE SCALE GENOMIC DNA]</scope>
    <source>
        <strain evidence="8">WS4403</strain>
    </source>
</reference>
<evidence type="ECO:0000259" key="6">
    <source>
        <dbReference type="Pfam" id="PF18416"/>
    </source>
</evidence>
<accession>A0ABS4P3G4</accession>
<feature type="domain" description="N-acetylglucosamine binding protein A" evidence="6">
    <location>
        <begin position="234"/>
        <end position="317"/>
    </location>
</feature>
<keyword evidence="1" id="KW-0964">Secreted</keyword>
<dbReference type="Gene3D" id="3.30.70.2150">
    <property type="match status" value="1"/>
</dbReference>
<dbReference type="InterPro" id="IPR004302">
    <property type="entry name" value="Cellulose/chitin-bd_N"/>
</dbReference>
<protein>
    <submittedName>
        <fullName evidence="7">Chitin-binding protein</fullName>
    </submittedName>
</protein>
<organism evidence="7 8">
    <name type="scientific">Winslowiella toletana</name>
    <dbReference type="NCBI Taxonomy" id="92490"/>
    <lineage>
        <taxon>Bacteria</taxon>
        <taxon>Pseudomonadati</taxon>
        <taxon>Pseudomonadota</taxon>
        <taxon>Gammaproteobacteria</taxon>
        <taxon>Enterobacterales</taxon>
        <taxon>Erwiniaceae</taxon>
        <taxon>Winslowiella</taxon>
    </lineage>
</organism>
<dbReference type="Pfam" id="PF18416">
    <property type="entry name" value="GbpA_2"/>
    <property type="match status" value="1"/>
</dbReference>
<dbReference type="PANTHER" id="PTHR34823">
    <property type="entry name" value="GLCNAC-BINDING PROTEIN A"/>
    <property type="match status" value="1"/>
</dbReference>
<comment type="caution">
    <text evidence="7">The sequence shown here is derived from an EMBL/GenBank/DDBJ whole genome shotgun (WGS) entry which is preliminary data.</text>
</comment>
<dbReference type="Pfam" id="PF03067">
    <property type="entry name" value="LPMO_10"/>
    <property type="match status" value="1"/>
</dbReference>
<evidence type="ECO:0000259" key="5">
    <source>
        <dbReference type="Pfam" id="PF03067"/>
    </source>
</evidence>
<evidence type="ECO:0000313" key="8">
    <source>
        <dbReference type="Proteomes" id="UP001195624"/>
    </source>
</evidence>
<keyword evidence="8" id="KW-1185">Reference proteome</keyword>
<feature type="domain" description="Chitin-binding type-4" evidence="5">
    <location>
        <begin position="27"/>
        <end position="199"/>
    </location>
</feature>
<dbReference type="Proteomes" id="UP001195624">
    <property type="component" value="Unassembled WGS sequence"/>
</dbReference>
<feature type="chain" id="PRO_5045756921" evidence="4">
    <location>
        <begin position="26"/>
        <end position="320"/>
    </location>
</feature>
<dbReference type="CDD" id="cd21177">
    <property type="entry name" value="LPMO_AA10"/>
    <property type="match status" value="1"/>
</dbReference>
<evidence type="ECO:0000256" key="4">
    <source>
        <dbReference type="SAM" id="SignalP"/>
    </source>
</evidence>
<name>A0ABS4P3G4_9GAMM</name>
<evidence type="ECO:0000256" key="1">
    <source>
        <dbReference type="ARBA" id="ARBA00022525"/>
    </source>
</evidence>
<proteinExistence type="predicted"/>
<evidence type="ECO:0000256" key="3">
    <source>
        <dbReference type="ARBA" id="ARBA00022729"/>
    </source>
</evidence>
<evidence type="ECO:0000313" key="7">
    <source>
        <dbReference type="EMBL" id="MBP2167193.1"/>
    </source>
</evidence>
<gene>
    <name evidence="7" type="ORF">J2125_000385</name>
</gene>